<reference evidence="3 4" key="1">
    <citation type="submission" date="2020-08" db="EMBL/GenBank/DDBJ databases">
        <title>Genomic Encyclopedia of Type Strains, Phase IV (KMG-IV): sequencing the most valuable type-strain genomes for metagenomic binning, comparative biology and taxonomic classification.</title>
        <authorList>
            <person name="Goeker M."/>
        </authorList>
    </citation>
    <scope>NUCLEOTIDE SEQUENCE [LARGE SCALE GENOMIC DNA]</scope>
    <source>
        <strain evidence="3 4">DSM 22359</strain>
    </source>
</reference>
<dbReference type="GO" id="GO:0004175">
    <property type="term" value="F:endopeptidase activity"/>
    <property type="evidence" value="ECO:0007669"/>
    <property type="project" value="UniProtKB-ARBA"/>
</dbReference>
<evidence type="ECO:0000256" key="1">
    <source>
        <dbReference type="SAM" id="Phobius"/>
    </source>
</evidence>
<name>A0A840U6Q1_9GAMM</name>
<comment type="caution">
    <text evidence="3">The sequence shown here is derived from an EMBL/GenBank/DDBJ whole genome shotgun (WGS) entry which is preliminary data.</text>
</comment>
<accession>A0A840U6Q1</accession>
<dbReference type="InterPro" id="IPR052710">
    <property type="entry name" value="CAAX_protease"/>
</dbReference>
<feature type="transmembrane region" description="Helical" evidence="1">
    <location>
        <begin position="85"/>
        <end position="104"/>
    </location>
</feature>
<feature type="transmembrane region" description="Helical" evidence="1">
    <location>
        <begin position="46"/>
        <end position="64"/>
    </location>
</feature>
<protein>
    <recommendedName>
        <fullName evidence="2">CAAX prenyl protease 2/Lysostaphin resistance protein A-like domain-containing protein</fullName>
    </recommendedName>
</protein>
<organism evidence="3 4">
    <name type="scientific">Marinobacter oulmenensis</name>
    <dbReference type="NCBI Taxonomy" id="643747"/>
    <lineage>
        <taxon>Bacteria</taxon>
        <taxon>Pseudomonadati</taxon>
        <taxon>Pseudomonadota</taxon>
        <taxon>Gammaproteobacteria</taxon>
        <taxon>Pseudomonadales</taxon>
        <taxon>Marinobacteraceae</taxon>
        <taxon>Marinobacter</taxon>
    </lineage>
</organism>
<feature type="transmembrane region" description="Helical" evidence="1">
    <location>
        <begin position="165"/>
        <end position="186"/>
    </location>
</feature>
<sequence length="196" mass="21008">MASRRGSSISTAAALGFQGGIGVVGLGLVWWLGIPLQWQGLAPAEVLLLGVLGAGLTYLLLLLVSKIPGLFPDDLGRQMRGLYRFARSYSWLVLIALSVLAGVGEELLFRGAVQGLALDYLPSWAAVLAAAVLFGAVHYVSFTYFVMATGLGLVMGTAYQLSGSLALVMVWHAVYDMIAIYCLLTYPHWFGVRARP</sequence>
<dbReference type="PANTHER" id="PTHR36435:SF1">
    <property type="entry name" value="CAAX AMINO TERMINAL PROTEASE FAMILY PROTEIN"/>
    <property type="match status" value="1"/>
</dbReference>
<dbReference type="EMBL" id="JACHFE010000004">
    <property type="protein sequence ID" value="MBB5321434.1"/>
    <property type="molecule type" value="Genomic_DNA"/>
</dbReference>
<feature type="domain" description="CAAX prenyl protease 2/Lysostaphin resistance protein A-like" evidence="2">
    <location>
        <begin position="90"/>
        <end position="177"/>
    </location>
</feature>
<dbReference type="Pfam" id="PF02517">
    <property type="entry name" value="Rce1-like"/>
    <property type="match status" value="1"/>
</dbReference>
<feature type="transmembrane region" description="Helical" evidence="1">
    <location>
        <begin position="124"/>
        <end position="153"/>
    </location>
</feature>
<keyword evidence="1" id="KW-0472">Membrane</keyword>
<dbReference type="PANTHER" id="PTHR36435">
    <property type="entry name" value="SLR1288 PROTEIN"/>
    <property type="match status" value="1"/>
</dbReference>
<dbReference type="Proteomes" id="UP000591735">
    <property type="component" value="Unassembled WGS sequence"/>
</dbReference>
<dbReference type="RefSeq" id="WP_183702874.1">
    <property type="nucleotide sequence ID" value="NZ_JACHFE010000004.1"/>
</dbReference>
<evidence type="ECO:0000313" key="4">
    <source>
        <dbReference type="Proteomes" id="UP000591735"/>
    </source>
</evidence>
<evidence type="ECO:0000259" key="2">
    <source>
        <dbReference type="Pfam" id="PF02517"/>
    </source>
</evidence>
<keyword evidence="1" id="KW-0812">Transmembrane</keyword>
<evidence type="ECO:0000313" key="3">
    <source>
        <dbReference type="EMBL" id="MBB5321434.1"/>
    </source>
</evidence>
<keyword evidence="4" id="KW-1185">Reference proteome</keyword>
<keyword evidence="1" id="KW-1133">Transmembrane helix</keyword>
<dbReference type="InterPro" id="IPR003675">
    <property type="entry name" value="Rce1/LyrA-like_dom"/>
</dbReference>
<feature type="transmembrane region" description="Helical" evidence="1">
    <location>
        <begin position="12"/>
        <end position="34"/>
    </location>
</feature>
<proteinExistence type="predicted"/>
<gene>
    <name evidence="3" type="ORF">HNR38_001923</name>
</gene>
<dbReference type="AlphaFoldDB" id="A0A840U6Q1"/>
<dbReference type="GO" id="GO:0080120">
    <property type="term" value="P:CAAX-box protein maturation"/>
    <property type="evidence" value="ECO:0007669"/>
    <property type="project" value="UniProtKB-ARBA"/>
</dbReference>